<evidence type="ECO:0000259" key="6">
    <source>
        <dbReference type="PROSITE" id="PS50110"/>
    </source>
</evidence>
<keyword evidence="1" id="KW-0805">Transcription regulation</keyword>
<accession>A0ABY8DKY1</accession>
<dbReference type="InterPro" id="IPR011006">
    <property type="entry name" value="CheY-like_superfamily"/>
</dbReference>
<protein>
    <submittedName>
        <fullName evidence="7">LuxR C-terminal-related transcriptional regulator</fullName>
    </submittedName>
</protein>
<keyword evidence="3" id="KW-0804">Transcription</keyword>
<dbReference type="Gene3D" id="1.10.10.10">
    <property type="entry name" value="Winged helix-like DNA-binding domain superfamily/Winged helix DNA-binding domain"/>
    <property type="match status" value="1"/>
</dbReference>
<name>A0ABY8DKY1_9HYPH</name>
<dbReference type="SUPFAM" id="SSF46894">
    <property type="entry name" value="C-terminal effector domain of the bipartite response regulators"/>
    <property type="match status" value="1"/>
</dbReference>
<dbReference type="InterPro" id="IPR000792">
    <property type="entry name" value="Tscrpt_reg_LuxR_C"/>
</dbReference>
<dbReference type="InterPro" id="IPR001789">
    <property type="entry name" value="Sig_transdc_resp-reg_receiver"/>
</dbReference>
<dbReference type="SUPFAM" id="SSF52172">
    <property type="entry name" value="CheY-like"/>
    <property type="match status" value="1"/>
</dbReference>
<dbReference type="SMART" id="SM00421">
    <property type="entry name" value="HTH_LUXR"/>
    <property type="match status" value="1"/>
</dbReference>
<dbReference type="EMBL" id="CP120374">
    <property type="protein sequence ID" value="WEX90892.1"/>
    <property type="molecule type" value="Genomic_DNA"/>
</dbReference>
<dbReference type="CDD" id="cd06170">
    <property type="entry name" value="LuxR_C_like"/>
    <property type="match status" value="1"/>
</dbReference>
<dbReference type="PANTHER" id="PTHR44688">
    <property type="entry name" value="DNA-BINDING TRANSCRIPTIONAL ACTIVATOR DEVR_DOSR"/>
    <property type="match status" value="1"/>
</dbReference>
<dbReference type="PRINTS" id="PR00038">
    <property type="entry name" value="HTHLUXR"/>
</dbReference>
<dbReference type="InterPro" id="IPR016032">
    <property type="entry name" value="Sig_transdc_resp-reg_C-effctor"/>
</dbReference>
<evidence type="ECO:0000259" key="5">
    <source>
        <dbReference type="PROSITE" id="PS50043"/>
    </source>
</evidence>
<evidence type="ECO:0000313" key="7">
    <source>
        <dbReference type="EMBL" id="WEX90892.1"/>
    </source>
</evidence>
<dbReference type="InterPro" id="IPR036388">
    <property type="entry name" value="WH-like_DNA-bd_sf"/>
</dbReference>
<sequence>MHLQKAVEAKRPGAGRHPKVFLLDADHQTIHSLTELFLDMGLDVMACGDAGELMESIESHEPGIVVLNSLLPEGPGLDVQKQLLASDVEMPIIFLSQEHDVHTCVQAMKAGAIDFLLKPIDKYALLRALDAALVKEESGRRIAEIRRKVLNCARTLTRREREVFDGVTRGLMNKQIAYDLGISEIMVKIHRGNMMRKMQARSLADLVRMSELVAAANSRKQVTEERLFARESKRAGCTR</sequence>
<proteinExistence type="predicted"/>
<evidence type="ECO:0000313" key="8">
    <source>
        <dbReference type="Proteomes" id="UP001229355"/>
    </source>
</evidence>
<dbReference type="PROSITE" id="PS50110">
    <property type="entry name" value="RESPONSE_REGULATORY"/>
    <property type="match status" value="1"/>
</dbReference>
<dbReference type="PANTHER" id="PTHR44688:SF16">
    <property type="entry name" value="DNA-BINDING TRANSCRIPTIONAL ACTIVATOR DEVR_DOSR"/>
    <property type="match status" value="1"/>
</dbReference>
<gene>
    <name evidence="7" type="ORF">PZN02_004470</name>
</gene>
<dbReference type="Gene3D" id="3.40.50.2300">
    <property type="match status" value="1"/>
</dbReference>
<evidence type="ECO:0000256" key="3">
    <source>
        <dbReference type="ARBA" id="ARBA00023163"/>
    </source>
</evidence>
<dbReference type="RefSeq" id="WP_280662854.1">
    <property type="nucleotide sequence ID" value="NZ_CP120374.1"/>
</dbReference>
<keyword evidence="2" id="KW-0238">DNA-binding</keyword>
<dbReference type="Pfam" id="PF00072">
    <property type="entry name" value="Response_reg"/>
    <property type="match status" value="1"/>
</dbReference>
<feature type="domain" description="Response regulatory" evidence="6">
    <location>
        <begin position="19"/>
        <end position="133"/>
    </location>
</feature>
<dbReference type="PROSITE" id="PS50043">
    <property type="entry name" value="HTH_LUXR_2"/>
    <property type="match status" value="1"/>
</dbReference>
<reference evidence="7 8" key="1">
    <citation type="submission" date="2023-03" db="EMBL/GenBank/DDBJ databases">
        <authorList>
            <person name="Kaur S."/>
            <person name="Espinosa-Saiz D."/>
            <person name="Velazquez E."/>
            <person name="Menendez E."/>
            <person name="diCenzo G.C."/>
        </authorList>
    </citation>
    <scope>NUCLEOTIDE SEQUENCE [LARGE SCALE GENOMIC DNA]</scope>
    <source>
        <strain evidence="7 8">LMG 24692</strain>
    </source>
</reference>
<feature type="domain" description="HTH luxR-type" evidence="5">
    <location>
        <begin position="149"/>
        <end position="214"/>
    </location>
</feature>
<keyword evidence="8" id="KW-1185">Reference proteome</keyword>
<dbReference type="Proteomes" id="UP001229355">
    <property type="component" value="Chromosome 2"/>
</dbReference>
<evidence type="ECO:0000256" key="1">
    <source>
        <dbReference type="ARBA" id="ARBA00023015"/>
    </source>
</evidence>
<comment type="caution">
    <text evidence="4">Lacks conserved residue(s) required for the propagation of feature annotation.</text>
</comment>
<organism evidence="7 8">
    <name type="scientific">Sinorhizobium garamanticum</name>
    <dbReference type="NCBI Taxonomy" id="680247"/>
    <lineage>
        <taxon>Bacteria</taxon>
        <taxon>Pseudomonadati</taxon>
        <taxon>Pseudomonadota</taxon>
        <taxon>Alphaproteobacteria</taxon>
        <taxon>Hyphomicrobiales</taxon>
        <taxon>Rhizobiaceae</taxon>
        <taxon>Sinorhizobium/Ensifer group</taxon>
        <taxon>Sinorhizobium</taxon>
    </lineage>
</organism>
<evidence type="ECO:0000256" key="4">
    <source>
        <dbReference type="PROSITE-ProRule" id="PRU00169"/>
    </source>
</evidence>
<dbReference type="SMART" id="SM00448">
    <property type="entry name" value="REC"/>
    <property type="match status" value="1"/>
</dbReference>
<dbReference type="Pfam" id="PF00196">
    <property type="entry name" value="GerE"/>
    <property type="match status" value="1"/>
</dbReference>
<evidence type="ECO:0000256" key="2">
    <source>
        <dbReference type="ARBA" id="ARBA00023125"/>
    </source>
</evidence>